<evidence type="ECO:0000256" key="7">
    <source>
        <dbReference type="ARBA" id="ARBA00022801"/>
    </source>
</evidence>
<dbReference type="GO" id="GO:0008233">
    <property type="term" value="F:peptidase activity"/>
    <property type="evidence" value="ECO:0007669"/>
    <property type="project" value="UniProtKB-KW"/>
</dbReference>
<evidence type="ECO:0000256" key="1">
    <source>
        <dbReference type="ARBA" id="ARBA00004651"/>
    </source>
</evidence>
<feature type="transmembrane region" description="Helical" evidence="12">
    <location>
        <begin position="6"/>
        <end position="23"/>
    </location>
</feature>
<feature type="transmembrane region" description="Helical" evidence="12">
    <location>
        <begin position="127"/>
        <end position="149"/>
    </location>
</feature>
<gene>
    <name evidence="13" type="primary">prsW</name>
    <name evidence="13" type="ORF">ACFO8Q_16190</name>
</gene>
<evidence type="ECO:0000256" key="3">
    <source>
        <dbReference type="ARBA" id="ARBA00018997"/>
    </source>
</evidence>
<dbReference type="PIRSF" id="PIRSF016933">
    <property type="entry name" value="PrsW"/>
    <property type="match status" value="1"/>
</dbReference>
<dbReference type="PANTHER" id="PTHR36844:SF1">
    <property type="entry name" value="PROTEASE PRSW"/>
    <property type="match status" value="1"/>
</dbReference>
<feature type="transmembrane region" description="Helical" evidence="12">
    <location>
        <begin position="35"/>
        <end position="52"/>
    </location>
</feature>
<evidence type="ECO:0000256" key="6">
    <source>
        <dbReference type="ARBA" id="ARBA00022692"/>
    </source>
</evidence>
<dbReference type="Pfam" id="PF13367">
    <property type="entry name" value="PrsW-protease"/>
    <property type="match status" value="1"/>
</dbReference>
<comment type="subcellular location">
    <subcellularLocation>
        <location evidence="1">Cell membrane</location>
        <topology evidence="1">Multi-pass membrane protein</topology>
    </subcellularLocation>
</comment>
<evidence type="ECO:0000313" key="14">
    <source>
        <dbReference type="Proteomes" id="UP001596002"/>
    </source>
</evidence>
<evidence type="ECO:0000256" key="4">
    <source>
        <dbReference type="ARBA" id="ARBA00022475"/>
    </source>
</evidence>
<dbReference type="Proteomes" id="UP001596002">
    <property type="component" value="Unassembled WGS sequence"/>
</dbReference>
<evidence type="ECO:0000313" key="13">
    <source>
        <dbReference type="EMBL" id="MFC4768880.1"/>
    </source>
</evidence>
<evidence type="ECO:0000256" key="5">
    <source>
        <dbReference type="ARBA" id="ARBA00022670"/>
    </source>
</evidence>
<keyword evidence="14" id="KW-1185">Reference proteome</keyword>
<dbReference type="EC" id="3.4.-.-" evidence="11"/>
<evidence type="ECO:0000256" key="8">
    <source>
        <dbReference type="ARBA" id="ARBA00022989"/>
    </source>
</evidence>
<dbReference type="EMBL" id="JBHSHC010000112">
    <property type="protein sequence ID" value="MFC4768880.1"/>
    <property type="molecule type" value="Genomic_DNA"/>
</dbReference>
<name>A0ABV9Q3W7_9BACL</name>
<organism evidence="13 14">
    <name type="scientific">Effusibacillus consociatus</name>
    <dbReference type="NCBI Taxonomy" id="1117041"/>
    <lineage>
        <taxon>Bacteria</taxon>
        <taxon>Bacillati</taxon>
        <taxon>Bacillota</taxon>
        <taxon>Bacilli</taxon>
        <taxon>Bacillales</taxon>
        <taxon>Alicyclobacillaceae</taxon>
        <taxon>Effusibacillus</taxon>
    </lineage>
</organism>
<dbReference type="GO" id="GO:0006508">
    <property type="term" value="P:proteolysis"/>
    <property type="evidence" value="ECO:0007669"/>
    <property type="project" value="UniProtKB-KW"/>
</dbReference>
<protein>
    <recommendedName>
        <fullName evidence="3 11">Protease PrsW</fullName>
        <ecNumber evidence="11">3.4.-.-</ecNumber>
    </recommendedName>
    <alternativeName>
        <fullName evidence="10 11">Protease responsible for activating sigma-W</fullName>
    </alternativeName>
</protein>
<evidence type="ECO:0000256" key="2">
    <source>
        <dbReference type="ARBA" id="ARBA00009165"/>
    </source>
</evidence>
<feature type="transmembrane region" description="Helical" evidence="12">
    <location>
        <begin position="161"/>
        <end position="181"/>
    </location>
</feature>
<evidence type="ECO:0000256" key="11">
    <source>
        <dbReference type="PIRNR" id="PIRNR016933"/>
    </source>
</evidence>
<keyword evidence="6 12" id="KW-0812">Transmembrane</keyword>
<accession>A0ABV9Q3W7</accession>
<keyword evidence="9 11" id="KW-0472">Membrane</keyword>
<keyword evidence="8 12" id="KW-1133">Transmembrane helix</keyword>
<feature type="transmembrane region" description="Helical" evidence="12">
    <location>
        <begin position="187"/>
        <end position="205"/>
    </location>
</feature>
<keyword evidence="4 11" id="KW-1003">Cell membrane</keyword>
<comment type="function">
    <text evidence="11">Involved in the degradation of specific anti-sigma factors.</text>
</comment>
<feature type="transmembrane region" description="Helical" evidence="12">
    <location>
        <begin position="99"/>
        <end position="121"/>
    </location>
</feature>
<feature type="transmembrane region" description="Helical" evidence="12">
    <location>
        <begin position="64"/>
        <end position="87"/>
    </location>
</feature>
<reference evidence="14" key="1">
    <citation type="journal article" date="2019" name="Int. J. Syst. Evol. Microbiol.">
        <title>The Global Catalogue of Microorganisms (GCM) 10K type strain sequencing project: providing services to taxonomists for standard genome sequencing and annotation.</title>
        <authorList>
            <consortium name="The Broad Institute Genomics Platform"/>
            <consortium name="The Broad Institute Genome Sequencing Center for Infectious Disease"/>
            <person name="Wu L."/>
            <person name="Ma J."/>
        </authorList>
    </citation>
    <scope>NUCLEOTIDE SEQUENCE [LARGE SCALE GENOMIC DNA]</scope>
    <source>
        <strain evidence="14">WYCCWR 12678</strain>
    </source>
</reference>
<dbReference type="InterPro" id="IPR026898">
    <property type="entry name" value="PrsW"/>
</dbReference>
<evidence type="ECO:0000256" key="10">
    <source>
        <dbReference type="ARBA" id="ARBA00030345"/>
    </source>
</evidence>
<keyword evidence="7 11" id="KW-0378">Hydrolase</keyword>
<dbReference type="PANTHER" id="PTHR36844">
    <property type="entry name" value="PROTEASE PRSW"/>
    <property type="match status" value="1"/>
</dbReference>
<keyword evidence="5 11" id="KW-0645">Protease</keyword>
<dbReference type="NCBIfam" id="NF033739">
    <property type="entry name" value="intramemb_PrsW"/>
    <property type="match status" value="1"/>
</dbReference>
<dbReference type="RefSeq" id="WP_380026832.1">
    <property type="nucleotide sequence ID" value="NZ_JBHSHC010000112.1"/>
</dbReference>
<comment type="similarity">
    <text evidence="2 11">Belongs to the protease PrsW family.</text>
</comment>
<proteinExistence type="inferred from homology"/>
<comment type="caution">
    <text evidence="13">The sequence shown here is derived from an EMBL/GenBank/DDBJ whole genome shotgun (WGS) entry which is preliminary data.</text>
</comment>
<evidence type="ECO:0000256" key="9">
    <source>
        <dbReference type="ARBA" id="ARBA00023136"/>
    </source>
</evidence>
<sequence length="221" mass="24831">MFLIMMSVAAVAPGIALLSYFYLRDRYESEPLRAVLWSFFLGMLAVFPVIGIQQLLEGFTASPYFHVFFVAAGIEEIVKFMILISFLKRSKEVNELYDGILYAVAISLGFATVENIISVLPHGWETAAIRAVLPVPGHALFAVVMGYYAGKAKFSSRTLKFQLFTRSLLSAWLLHSIYDLILTGTHPIWGIMILPFMVGLWILGLRKMKAAQDRSPFKPKD</sequence>
<dbReference type="InterPro" id="IPR023596">
    <property type="entry name" value="Peptidase_PrsW_arch/bac"/>
</dbReference>
<evidence type="ECO:0000256" key="12">
    <source>
        <dbReference type="SAM" id="Phobius"/>
    </source>
</evidence>